<evidence type="ECO:0000313" key="3">
    <source>
        <dbReference type="Proteomes" id="UP000306888"/>
    </source>
</evidence>
<feature type="transmembrane region" description="Helical" evidence="1">
    <location>
        <begin position="6"/>
        <end position="24"/>
    </location>
</feature>
<dbReference type="RefSeq" id="WP_136007316.1">
    <property type="nucleotide sequence ID" value="NZ_SRYR01000005.1"/>
</dbReference>
<keyword evidence="1" id="KW-1133">Transmembrane helix</keyword>
<proteinExistence type="predicted"/>
<evidence type="ECO:0000256" key="1">
    <source>
        <dbReference type="SAM" id="Phobius"/>
    </source>
</evidence>
<reference evidence="2 3" key="1">
    <citation type="submission" date="2019-04" db="EMBL/GenBank/DDBJ databases">
        <title>Microbes associate with the intestines of laboratory mice.</title>
        <authorList>
            <person name="Navarre W."/>
            <person name="Wong E."/>
            <person name="Huang K."/>
            <person name="Tropini C."/>
            <person name="Ng K."/>
            <person name="Yu B."/>
        </authorList>
    </citation>
    <scope>NUCLEOTIDE SEQUENCE [LARGE SCALE GENOMIC DNA]</scope>
    <source>
        <strain evidence="2 3">NM50_B9-20</strain>
    </source>
</reference>
<organism evidence="2 3">
    <name type="scientific">Clostridium sartagoforme</name>
    <dbReference type="NCBI Taxonomy" id="84031"/>
    <lineage>
        <taxon>Bacteria</taxon>
        <taxon>Bacillati</taxon>
        <taxon>Bacillota</taxon>
        <taxon>Clostridia</taxon>
        <taxon>Eubacteriales</taxon>
        <taxon>Clostridiaceae</taxon>
        <taxon>Clostridium</taxon>
    </lineage>
</organism>
<evidence type="ECO:0000313" key="2">
    <source>
        <dbReference type="EMBL" id="TGY41873.1"/>
    </source>
</evidence>
<comment type="caution">
    <text evidence="2">The sequence shown here is derived from an EMBL/GenBank/DDBJ whole genome shotgun (WGS) entry which is preliminary data.</text>
</comment>
<dbReference type="AlphaFoldDB" id="A0A4S2DLI6"/>
<dbReference type="EMBL" id="SRYR01000005">
    <property type="protein sequence ID" value="TGY41873.1"/>
    <property type="molecule type" value="Genomic_DNA"/>
</dbReference>
<keyword evidence="3" id="KW-1185">Reference proteome</keyword>
<sequence>MEIIIILLSLLIIFNIVFYIPYLLKKQEEKLSLHFKEIQIRLNRLEKSIKTNEIKANESTDKN</sequence>
<keyword evidence="1" id="KW-0812">Transmembrane</keyword>
<dbReference type="Proteomes" id="UP000306888">
    <property type="component" value="Unassembled WGS sequence"/>
</dbReference>
<dbReference type="OrthoDB" id="9992534at2"/>
<protein>
    <submittedName>
        <fullName evidence="2">Uncharacterized protein</fullName>
    </submittedName>
</protein>
<accession>A0A4S2DLI6</accession>
<gene>
    <name evidence="2" type="ORF">E5347_11190</name>
</gene>
<keyword evidence="1" id="KW-0472">Membrane</keyword>
<name>A0A4S2DLI6_9CLOT</name>